<proteinExistence type="predicted"/>
<name>A0A0C9Z6K9_9AGAM</name>
<organism evidence="1 2">
    <name type="scientific">Suillus luteus UH-Slu-Lm8-n1</name>
    <dbReference type="NCBI Taxonomy" id="930992"/>
    <lineage>
        <taxon>Eukaryota</taxon>
        <taxon>Fungi</taxon>
        <taxon>Dikarya</taxon>
        <taxon>Basidiomycota</taxon>
        <taxon>Agaricomycotina</taxon>
        <taxon>Agaricomycetes</taxon>
        <taxon>Agaricomycetidae</taxon>
        <taxon>Boletales</taxon>
        <taxon>Suillineae</taxon>
        <taxon>Suillaceae</taxon>
        <taxon>Suillus</taxon>
    </lineage>
</organism>
<dbReference type="HOGENOM" id="CLU_2623673_0_0_1"/>
<dbReference type="Proteomes" id="UP000054485">
    <property type="component" value="Unassembled WGS sequence"/>
</dbReference>
<evidence type="ECO:0000313" key="2">
    <source>
        <dbReference type="Proteomes" id="UP000054485"/>
    </source>
</evidence>
<protein>
    <submittedName>
        <fullName evidence="1">Uncharacterized protein</fullName>
    </submittedName>
</protein>
<dbReference type="AlphaFoldDB" id="A0A0C9Z6K9"/>
<dbReference type="InParanoid" id="A0A0C9Z6K9"/>
<reference evidence="1 2" key="1">
    <citation type="submission" date="2014-04" db="EMBL/GenBank/DDBJ databases">
        <authorList>
            <consortium name="DOE Joint Genome Institute"/>
            <person name="Kuo A."/>
            <person name="Ruytinx J."/>
            <person name="Rineau F."/>
            <person name="Colpaert J."/>
            <person name="Kohler A."/>
            <person name="Nagy L.G."/>
            <person name="Floudas D."/>
            <person name="Copeland A."/>
            <person name="Barry K.W."/>
            <person name="Cichocki N."/>
            <person name="Veneault-Fourrey C."/>
            <person name="LaButti K."/>
            <person name="Lindquist E.A."/>
            <person name="Lipzen A."/>
            <person name="Lundell T."/>
            <person name="Morin E."/>
            <person name="Murat C."/>
            <person name="Sun H."/>
            <person name="Tunlid A."/>
            <person name="Henrissat B."/>
            <person name="Grigoriev I.V."/>
            <person name="Hibbett D.S."/>
            <person name="Martin F."/>
            <person name="Nordberg H.P."/>
            <person name="Cantor M.N."/>
            <person name="Hua S.X."/>
        </authorList>
    </citation>
    <scope>NUCLEOTIDE SEQUENCE [LARGE SCALE GENOMIC DNA]</scope>
    <source>
        <strain evidence="1 2">UH-Slu-Lm8-n1</strain>
    </source>
</reference>
<keyword evidence="2" id="KW-1185">Reference proteome</keyword>
<dbReference type="EMBL" id="KN836011">
    <property type="protein sequence ID" value="KIK33150.1"/>
    <property type="molecule type" value="Genomic_DNA"/>
</dbReference>
<accession>A0A0C9Z6K9</accession>
<reference evidence="2" key="2">
    <citation type="submission" date="2015-01" db="EMBL/GenBank/DDBJ databases">
        <title>Evolutionary Origins and Diversification of the Mycorrhizal Mutualists.</title>
        <authorList>
            <consortium name="DOE Joint Genome Institute"/>
            <consortium name="Mycorrhizal Genomics Consortium"/>
            <person name="Kohler A."/>
            <person name="Kuo A."/>
            <person name="Nagy L.G."/>
            <person name="Floudas D."/>
            <person name="Copeland A."/>
            <person name="Barry K.W."/>
            <person name="Cichocki N."/>
            <person name="Veneault-Fourrey C."/>
            <person name="LaButti K."/>
            <person name="Lindquist E.A."/>
            <person name="Lipzen A."/>
            <person name="Lundell T."/>
            <person name="Morin E."/>
            <person name="Murat C."/>
            <person name="Riley R."/>
            <person name="Ohm R."/>
            <person name="Sun H."/>
            <person name="Tunlid A."/>
            <person name="Henrissat B."/>
            <person name="Grigoriev I.V."/>
            <person name="Hibbett D.S."/>
            <person name="Martin F."/>
        </authorList>
    </citation>
    <scope>NUCLEOTIDE SEQUENCE [LARGE SCALE GENOMIC DNA]</scope>
    <source>
        <strain evidence="2">UH-Slu-Lm8-n1</strain>
    </source>
</reference>
<evidence type="ECO:0000313" key="1">
    <source>
        <dbReference type="EMBL" id="KIK33150.1"/>
    </source>
</evidence>
<gene>
    <name evidence="1" type="ORF">CY34DRAFT_726842</name>
</gene>
<sequence length="78" mass="8545">MSMRNQFLPLCSTHAQSIQSKKRIQHPPCIVAILCRNVVLEASGVVVTASLMLTVGVLNRRTAKPAHKTSAPYSVMRT</sequence>